<protein>
    <submittedName>
        <fullName evidence="9">WD40 repeat domain-containing serine/threonine protein kinase</fullName>
    </submittedName>
</protein>
<evidence type="ECO:0000256" key="6">
    <source>
        <dbReference type="PROSITE-ProRule" id="PRU10141"/>
    </source>
</evidence>
<dbReference type="PROSITE" id="PS50294">
    <property type="entry name" value="WD_REPEATS_REGION"/>
    <property type="match status" value="1"/>
</dbReference>
<dbReference type="SMART" id="SM00320">
    <property type="entry name" value="WD40"/>
    <property type="match status" value="5"/>
</dbReference>
<keyword evidence="9" id="KW-0723">Serine/threonine-protein kinase</keyword>
<dbReference type="Gene3D" id="1.10.510.10">
    <property type="entry name" value="Transferase(Phosphotransferase) domain 1"/>
    <property type="match status" value="1"/>
</dbReference>
<dbReference type="Gene3D" id="3.30.200.20">
    <property type="entry name" value="Phosphorylase Kinase, domain 1"/>
    <property type="match status" value="1"/>
</dbReference>
<evidence type="ECO:0000259" key="8">
    <source>
        <dbReference type="PROSITE" id="PS50011"/>
    </source>
</evidence>
<dbReference type="RefSeq" id="WP_242749595.1">
    <property type="nucleotide sequence ID" value="NZ_CP093846.1"/>
</dbReference>
<keyword evidence="5" id="KW-0853">WD repeat</keyword>
<dbReference type="SUPFAM" id="SSF82171">
    <property type="entry name" value="DPP6 N-terminal domain-like"/>
    <property type="match status" value="1"/>
</dbReference>
<evidence type="ECO:0000256" key="4">
    <source>
        <dbReference type="ARBA" id="ARBA00022840"/>
    </source>
</evidence>
<dbReference type="InterPro" id="IPR008271">
    <property type="entry name" value="Ser/Thr_kinase_AS"/>
</dbReference>
<dbReference type="Proteomes" id="UP001202244">
    <property type="component" value="Chromosome"/>
</dbReference>
<dbReference type="Gene3D" id="2.130.10.10">
    <property type="entry name" value="YVTN repeat-like/Quinoprotein amine dehydrogenase"/>
    <property type="match status" value="2"/>
</dbReference>
<reference evidence="9 10" key="1">
    <citation type="journal article" date="2023" name="Microbiol. Spectr.">
        <title>Synergy between Genome Mining, Metabolomics, and Bioinformatics Uncovers Antibacterial Chlorinated Carbazole Alkaloids and Their Biosynthetic Gene Cluster from Streptomyces tubbatahanensis sp. nov., a Novel Actinomycete Isolated from Sulu Sea, Philippines.</title>
        <authorList>
            <person name="Tenebro C.P."/>
            <person name="Trono D.J.V.L."/>
            <person name="Balida L.A.P."/>
            <person name="Bayog L.K.A."/>
            <person name="Bruna J.R."/>
            <person name="Sabido E.M."/>
            <person name="Caspe D.P.C."/>
            <person name="de Los Santos E.L.C."/>
            <person name="Saludes J.P."/>
            <person name="Dalisay D.S."/>
        </authorList>
    </citation>
    <scope>NUCLEOTIDE SEQUENCE [LARGE SCALE GENOMIC DNA]</scope>
    <source>
        <strain evidence="9 10">DSD3025</strain>
    </source>
</reference>
<dbReference type="CDD" id="cd14014">
    <property type="entry name" value="STKc_PknB_like"/>
    <property type="match status" value="1"/>
</dbReference>
<dbReference type="Pfam" id="PF00069">
    <property type="entry name" value="Pkinase"/>
    <property type="match status" value="1"/>
</dbReference>
<dbReference type="GO" id="GO:0004674">
    <property type="term" value="F:protein serine/threonine kinase activity"/>
    <property type="evidence" value="ECO:0007669"/>
    <property type="project" value="UniProtKB-KW"/>
</dbReference>
<keyword evidence="3 9" id="KW-0418">Kinase</keyword>
<evidence type="ECO:0000256" key="5">
    <source>
        <dbReference type="PROSITE-ProRule" id="PRU00221"/>
    </source>
</evidence>
<evidence type="ECO:0000256" key="3">
    <source>
        <dbReference type="ARBA" id="ARBA00022777"/>
    </source>
</evidence>
<dbReference type="InterPro" id="IPR017441">
    <property type="entry name" value="Protein_kinase_ATP_BS"/>
</dbReference>
<keyword evidence="4 6" id="KW-0067">ATP-binding</keyword>
<evidence type="ECO:0000313" key="9">
    <source>
        <dbReference type="EMBL" id="UNS95747.1"/>
    </source>
</evidence>
<sequence length="694" mass="72179">MRMQPLHTGDPDSIGGYRLEGRLGAGGMGQVFVGSSPSAEGRKVAVKVIRPEYAENPQFRARFTREVEAARKVGGIHTAQVVDADTQADSPWLVTEFIAGPSLHEMVGKGGPLTPEKVRLLGAGLAEGLAAIHRCELIHRDLKPGNVIMASDGPQIIDFGIARSADASALTSVGAVVGTFAFMSPEQVRAEPAVPASDVFSLGCVLGFAATGHSPFDADSVPGIVHKIINRPPELDDLQGDVREVIAACLVKDSTRRPSVAEITARLTAQGLDAERSADHTAMTAALAVALPQTVLATVESPERLEGPAVPQTGGLQRRTLLLAALGGVGVAGAGIGAALWPDSNSKDAGGNPGDTSTRKASASPAALSHPLATFKSVGAWSLAFSPDGTKLVSIGHTESSPSKTFIRLSDAVTGHTITTLSEGDLDYTSLALNKDGGVLAVSGHRREGKLREKAQVQLWDMAARRVTSVFDGYGEDCTVAFSHDGTTLAISGQKDATEHFRAFIEFRDTDTRRVIGSFDIGGADDRPATAMAFSPDGQYLAAGSSGKNVSLWDVVKGREKLGTILPKAGASDGIAFSPDGKNVAVGSAFIAPTLWDTSTGNTSRIEAAVGVAPVAFSPDGKTLALGGSAGSDTVWLWDVARRRVTATLRGDADDPGPASLAFSPDGRTLAFGIRLYSSSGEDAGSLVRLWRLP</sequence>
<dbReference type="PANTHER" id="PTHR43289">
    <property type="entry name" value="MITOGEN-ACTIVATED PROTEIN KINASE KINASE KINASE 20-RELATED"/>
    <property type="match status" value="1"/>
</dbReference>
<feature type="repeat" description="WD" evidence="5">
    <location>
        <begin position="522"/>
        <end position="555"/>
    </location>
</feature>
<evidence type="ECO:0000256" key="1">
    <source>
        <dbReference type="ARBA" id="ARBA00022679"/>
    </source>
</evidence>
<feature type="region of interest" description="Disordered" evidence="7">
    <location>
        <begin position="342"/>
        <end position="366"/>
    </location>
</feature>
<dbReference type="SMART" id="SM00220">
    <property type="entry name" value="S_TKc"/>
    <property type="match status" value="1"/>
</dbReference>
<dbReference type="EMBL" id="CP093846">
    <property type="protein sequence ID" value="UNS95747.1"/>
    <property type="molecule type" value="Genomic_DNA"/>
</dbReference>
<dbReference type="InterPro" id="IPR015943">
    <property type="entry name" value="WD40/YVTN_repeat-like_dom_sf"/>
</dbReference>
<keyword evidence="2 6" id="KW-0547">Nucleotide-binding</keyword>
<gene>
    <name evidence="9" type="ORF">MMF93_04005</name>
</gene>
<dbReference type="PROSITE" id="PS50082">
    <property type="entry name" value="WD_REPEATS_2"/>
    <property type="match status" value="1"/>
</dbReference>
<dbReference type="InterPro" id="IPR011009">
    <property type="entry name" value="Kinase-like_dom_sf"/>
</dbReference>
<dbReference type="PROSITE" id="PS00108">
    <property type="entry name" value="PROTEIN_KINASE_ST"/>
    <property type="match status" value="1"/>
</dbReference>
<dbReference type="InterPro" id="IPR001680">
    <property type="entry name" value="WD40_rpt"/>
</dbReference>
<name>A0ABY3XMS9_9ACTN</name>
<dbReference type="InterPro" id="IPR000719">
    <property type="entry name" value="Prot_kinase_dom"/>
</dbReference>
<keyword evidence="10" id="KW-1185">Reference proteome</keyword>
<organism evidence="9 10">
    <name type="scientific">Streptomyces tubbatahanensis</name>
    <dbReference type="NCBI Taxonomy" id="2923272"/>
    <lineage>
        <taxon>Bacteria</taxon>
        <taxon>Bacillati</taxon>
        <taxon>Actinomycetota</taxon>
        <taxon>Actinomycetes</taxon>
        <taxon>Kitasatosporales</taxon>
        <taxon>Streptomycetaceae</taxon>
        <taxon>Streptomyces</taxon>
    </lineage>
</organism>
<dbReference type="PROSITE" id="PS50011">
    <property type="entry name" value="PROTEIN_KINASE_DOM"/>
    <property type="match status" value="1"/>
</dbReference>
<evidence type="ECO:0000256" key="7">
    <source>
        <dbReference type="SAM" id="MobiDB-lite"/>
    </source>
</evidence>
<feature type="binding site" evidence="6">
    <location>
        <position position="47"/>
    </location>
    <ligand>
        <name>ATP</name>
        <dbReference type="ChEBI" id="CHEBI:30616"/>
    </ligand>
</feature>
<evidence type="ECO:0000313" key="10">
    <source>
        <dbReference type="Proteomes" id="UP001202244"/>
    </source>
</evidence>
<feature type="domain" description="Protein kinase" evidence="8">
    <location>
        <begin position="17"/>
        <end position="283"/>
    </location>
</feature>
<dbReference type="PANTHER" id="PTHR43289:SF34">
    <property type="entry name" value="SERINE_THREONINE-PROTEIN KINASE YBDM-RELATED"/>
    <property type="match status" value="1"/>
</dbReference>
<dbReference type="Pfam" id="PF00400">
    <property type="entry name" value="WD40"/>
    <property type="match status" value="1"/>
</dbReference>
<keyword evidence="1" id="KW-0808">Transferase</keyword>
<evidence type="ECO:0000256" key="2">
    <source>
        <dbReference type="ARBA" id="ARBA00022741"/>
    </source>
</evidence>
<accession>A0ABY3XMS9</accession>
<proteinExistence type="predicted"/>
<dbReference type="SUPFAM" id="SSF56112">
    <property type="entry name" value="Protein kinase-like (PK-like)"/>
    <property type="match status" value="1"/>
</dbReference>
<dbReference type="PROSITE" id="PS00107">
    <property type="entry name" value="PROTEIN_KINASE_ATP"/>
    <property type="match status" value="1"/>
</dbReference>